<accession>A0A7X5X3J3</accession>
<feature type="transmembrane region" description="Helical" evidence="9">
    <location>
        <begin position="25"/>
        <end position="46"/>
    </location>
</feature>
<feature type="transmembrane region" description="Helical" evidence="9">
    <location>
        <begin position="420"/>
        <end position="444"/>
    </location>
</feature>
<evidence type="ECO:0000256" key="4">
    <source>
        <dbReference type="ARBA" id="ARBA00022679"/>
    </source>
</evidence>
<proteinExistence type="predicted"/>
<protein>
    <recommendedName>
        <fullName evidence="12">Glycosyltransferase RgtA/B/C/D-like domain-containing protein</fullName>
    </recommendedName>
</protein>
<evidence type="ECO:0000256" key="8">
    <source>
        <dbReference type="SAM" id="MobiDB-lite"/>
    </source>
</evidence>
<dbReference type="PANTHER" id="PTHR33908:SF3">
    <property type="entry name" value="UNDECAPRENYL PHOSPHATE-ALPHA-4-AMINO-4-DEOXY-L-ARABINOSE ARABINOSYL TRANSFERASE"/>
    <property type="match status" value="1"/>
</dbReference>
<evidence type="ECO:0000256" key="7">
    <source>
        <dbReference type="ARBA" id="ARBA00023136"/>
    </source>
</evidence>
<sequence length="755" mass="78296">MSFGVDGVSGRVRGRVGVGARRRAVSVRTAVVVPMAVMLWLGLWGLDRGTMWRDESATYQMARRTLPQIRDALGTVDAVHGLYYVLMHPLLALRPSEVTLRLPSVLAAVATTALVAALGCRLARPRVGLWAGLLYAATPVVTHYAQEGRSYALVAAGAAWATYLLVLAAGVGPRTGRADGSVPGSGPGPGGFAPGATPADRSASGPACTPGGFATGADRAGGPDPGPAPTPSGFVSGADRVDGSASGPGPGPSGLAPGAARADGPTPGPAPTPSGLAPGAGQVDRHAPGSASVVGPAGRDAGPGPGTRVRSAVSVRGGVPRRARAASASGSRGRVTGWRWAAYGGVVAVTALLHVFAALMLAAHALTLLISRARRPVWQGWGIAAAGAVAVVVPLVVVARRQSAQLAWMRRPTPGRLWAVVEEFAGPSALVLAVNLLLITVALARPRWRSLTAVALPLICVPPVLLFALALHRPCFHERYLLFTLPGIPLLAAAGVDRLVAAVGSRWAVGVAGRKVRAVVRRRVRAVVRRRVRAVVRRRIRAMVGRLAVGVSGRRAGAVTARLVRAASRRRAAARVDRCARVDRLAGVVADRRRAVVGGRRAVVAVAAGVLAVGCAFVWQFPLHQLERQPLSRQDDLAALAAAVGRLTRPGEPVLYDPPKERRIAIAYPRPLAGLRDIALGTPGPASGTLYGVDVGPAELLRRLGGARSAWLIAADEPRVRPVKATVLIGRFRLAYSLCLPGIRLEHYVRAGPAG</sequence>
<comment type="subcellular location">
    <subcellularLocation>
        <location evidence="1">Cell membrane</location>
        <topology evidence="1">Multi-pass membrane protein</topology>
    </subcellularLocation>
</comment>
<feature type="transmembrane region" description="Helical" evidence="9">
    <location>
        <begin position="602"/>
        <end position="621"/>
    </location>
</feature>
<evidence type="ECO:0000256" key="9">
    <source>
        <dbReference type="SAM" id="Phobius"/>
    </source>
</evidence>
<dbReference type="GO" id="GO:0010041">
    <property type="term" value="P:response to iron(III) ion"/>
    <property type="evidence" value="ECO:0007669"/>
    <property type="project" value="TreeGrafter"/>
</dbReference>
<keyword evidence="5 9" id="KW-0812">Transmembrane</keyword>
<evidence type="ECO:0000313" key="10">
    <source>
        <dbReference type="EMBL" id="NIY66012.1"/>
    </source>
</evidence>
<keyword evidence="4" id="KW-0808">Transferase</keyword>
<organism evidence="10 11">
    <name type="scientific">Streptomyces malaysiensis</name>
    <dbReference type="NCBI Taxonomy" id="92644"/>
    <lineage>
        <taxon>Bacteria</taxon>
        <taxon>Bacillati</taxon>
        <taxon>Actinomycetota</taxon>
        <taxon>Actinomycetes</taxon>
        <taxon>Kitasatosporales</taxon>
        <taxon>Streptomycetaceae</taxon>
        <taxon>Streptomyces</taxon>
        <taxon>Streptomyces violaceusniger group</taxon>
    </lineage>
</organism>
<keyword evidence="3" id="KW-0328">Glycosyltransferase</keyword>
<evidence type="ECO:0000256" key="6">
    <source>
        <dbReference type="ARBA" id="ARBA00022989"/>
    </source>
</evidence>
<dbReference type="GO" id="GO:0009103">
    <property type="term" value="P:lipopolysaccharide biosynthetic process"/>
    <property type="evidence" value="ECO:0007669"/>
    <property type="project" value="UniProtKB-ARBA"/>
</dbReference>
<keyword evidence="2" id="KW-1003">Cell membrane</keyword>
<feature type="region of interest" description="Disordered" evidence="8">
    <location>
        <begin position="175"/>
        <end position="330"/>
    </location>
</feature>
<dbReference type="InterPro" id="IPR050297">
    <property type="entry name" value="LipidA_mod_glycosyltrf_83"/>
</dbReference>
<evidence type="ECO:0000256" key="3">
    <source>
        <dbReference type="ARBA" id="ARBA00022676"/>
    </source>
</evidence>
<dbReference type="GO" id="GO:0016763">
    <property type="term" value="F:pentosyltransferase activity"/>
    <property type="evidence" value="ECO:0007669"/>
    <property type="project" value="TreeGrafter"/>
</dbReference>
<feature type="compositionally biased region" description="Low complexity" evidence="8">
    <location>
        <begin position="243"/>
        <end position="265"/>
    </location>
</feature>
<feature type="transmembrane region" description="Helical" evidence="9">
    <location>
        <begin position="450"/>
        <end position="471"/>
    </location>
</feature>
<keyword evidence="6 9" id="KW-1133">Transmembrane helix</keyword>
<evidence type="ECO:0000256" key="1">
    <source>
        <dbReference type="ARBA" id="ARBA00004651"/>
    </source>
</evidence>
<reference evidence="10 11" key="1">
    <citation type="submission" date="2020-02" db="EMBL/GenBank/DDBJ databases">
        <title>Streptomyces malaysiensis DSM14702 (JHCC583434, PFL_A843) Genome sequencing and assembly.</title>
        <authorList>
            <person name="Samborskyy M."/>
        </authorList>
    </citation>
    <scope>NUCLEOTIDE SEQUENCE [LARGE SCALE GENOMIC DNA]</scope>
    <source>
        <strain evidence="10 11">DSM 14702</strain>
    </source>
</reference>
<keyword evidence="7 9" id="KW-0472">Membrane</keyword>
<name>A0A7X5X3J3_STRMQ</name>
<feature type="transmembrane region" description="Helical" evidence="9">
    <location>
        <begin position="340"/>
        <end position="366"/>
    </location>
</feature>
<feature type="transmembrane region" description="Helical" evidence="9">
    <location>
        <begin position="127"/>
        <end position="145"/>
    </location>
</feature>
<comment type="caution">
    <text evidence="10">The sequence shown here is derived from an EMBL/GenBank/DDBJ whole genome shotgun (WGS) entry which is preliminary data.</text>
</comment>
<evidence type="ECO:0000313" key="11">
    <source>
        <dbReference type="Proteomes" id="UP000536624"/>
    </source>
</evidence>
<evidence type="ECO:0000256" key="5">
    <source>
        <dbReference type="ARBA" id="ARBA00022692"/>
    </source>
</evidence>
<feature type="transmembrane region" description="Helical" evidence="9">
    <location>
        <begin position="378"/>
        <end position="399"/>
    </location>
</feature>
<dbReference type="EMBL" id="JAALLH010000001">
    <property type="protein sequence ID" value="NIY66012.1"/>
    <property type="molecule type" value="Genomic_DNA"/>
</dbReference>
<feature type="transmembrane region" description="Helical" evidence="9">
    <location>
        <begin position="151"/>
        <end position="171"/>
    </location>
</feature>
<feature type="compositionally biased region" description="Low complexity" evidence="8">
    <location>
        <begin position="295"/>
        <end position="318"/>
    </location>
</feature>
<evidence type="ECO:0008006" key="12">
    <source>
        <dbReference type="Google" id="ProtNLM"/>
    </source>
</evidence>
<dbReference type="GO" id="GO:0005886">
    <property type="term" value="C:plasma membrane"/>
    <property type="evidence" value="ECO:0007669"/>
    <property type="project" value="UniProtKB-SubCell"/>
</dbReference>
<gene>
    <name evidence="10" type="ORF">SMALB_4027</name>
</gene>
<dbReference type="AlphaFoldDB" id="A0A7X5X3J3"/>
<evidence type="ECO:0000256" key="2">
    <source>
        <dbReference type="ARBA" id="ARBA00022475"/>
    </source>
</evidence>
<feature type="transmembrane region" description="Helical" evidence="9">
    <location>
        <begin position="100"/>
        <end position="120"/>
    </location>
</feature>
<dbReference type="PANTHER" id="PTHR33908">
    <property type="entry name" value="MANNOSYLTRANSFERASE YKCB-RELATED"/>
    <property type="match status" value="1"/>
</dbReference>
<feature type="compositionally biased region" description="Gly residues" evidence="8">
    <location>
        <begin position="183"/>
        <end position="193"/>
    </location>
</feature>
<dbReference type="Proteomes" id="UP000536624">
    <property type="component" value="Unassembled WGS sequence"/>
</dbReference>